<proteinExistence type="predicted"/>
<reference evidence="1 2" key="1">
    <citation type="journal article" date="2010" name="J. Bacteriol.">
        <title>Genome sequence of the milbemycin-producing bacterium Streptomyces bingchenggensis.</title>
        <authorList>
            <person name="Wang X.J."/>
            <person name="Yan Y.J."/>
            <person name="Zhang B."/>
            <person name="An J."/>
            <person name="Wang J.J."/>
            <person name="Tian J."/>
            <person name="Jiang L."/>
            <person name="Chen Y.H."/>
            <person name="Huang S.X."/>
            <person name="Yin M."/>
            <person name="Zhang J."/>
            <person name="Gao A.L."/>
            <person name="Liu C.X."/>
            <person name="Zhu Z.X."/>
            <person name="Xiang W.S."/>
        </authorList>
    </citation>
    <scope>NUCLEOTIDE SEQUENCE [LARGE SCALE GENOMIC DNA]</scope>
    <source>
        <strain evidence="1 2">BCW-1</strain>
    </source>
</reference>
<evidence type="ECO:0000313" key="2">
    <source>
        <dbReference type="Proteomes" id="UP000000377"/>
    </source>
</evidence>
<protein>
    <submittedName>
        <fullName evidence="1">Uncharacterized protein</fullName>
    </submittedName>
</protein>
<evidence type="ECO:0000313" key="1">
    <source>
        <dbReference type="EMBL" id="ADI11736.1"/>
    </source>
</evidence>
<name>D7BW26_STRBB</name>
<dbReference type="HOGENOM" id="CLU_2467560_0_0_11"/>
<keyword evidence="2" id="KW-1185">Reference proteome</keyword>
<sequence>MTLTSSSSMMVKGRMAGAVFVAEAAVAAGGRTSWTSSSVAGSMPACSAMKKVREAAYACPASGPGAPAAVEGMPAGPGPYTATGFRNP</sequence>
<organism evidence="1 2">
    <name type="scientific">Streptomyces bingchenggensis (strain BCW-1)</name>
    <dbReference type="NCBI Taxonomy" id="749414"/>
    <lineage>
        <taxon>Bacteria</taxon>
        <taxon>Bacillati</taxon>
        <taxon>Actinomycetota</taxon>
        <taxon>Actinomycetes</taxon>
        <taxon>Kitasatosporales</taxon>
        <taxon>Streptomycetaceae</taxon>
        <taxon>Streptomyces</taxon>
    </lineage>
</organism>
<dbReference type="KEGG" id="sbh:SBI_08618"/>
<accession>D7BW26</accession>
<dbReference type="Proteomes" id="UP000000377">
    <property type="component" value="Chromosome"/>
</dbReference>
<dbReference type="EMBL" id="CP002047">
    <property type="protein sequence ID" value="ADI11736.1"/>
    <property type="molecule type" value="Genomic_DNA"/>
</dbReference>
<dbReference type="AlphaFoldDB" id="D7BW26"/>
<dbReference type="STRING" id="749414.SBI_08618"/>
<gene>
    <name evidence="1" type="ordered locus">SBI_08618</name>
</gene>